<sequence>MGTISERTRRNGTKAYTAQIRMKRGGKLVHTEAQTFDRKPAAKAWLNKREAALDEPGALQRLLRPDVTLADAIDQYLKDSVKDIGRTKTQVLNVIKKHELAFMRCGEIASTDLTRFAKDLAVGWNPDTNGREESIARKPQTVGNYMSHLASIFAIARPMWGYELSEQAFRDATKVLKWLGIISRSGERKRRPTLAELKLLLTYFFERSQRTVEASPMHKIILFGIFSTRRQEEITTLRWDDLDRENMEILVRDMKHPDQKIGNDVRCSLTPEALIIIDAMPKVGPRIFPFNPGTISSNFTNTCKMLGIDDLHFHDMRHEGISRLFELGWEIPRVATVSGHRSWNSLKRYTHIRKKGDKYADWLWMKITKD</sequence>
<dbReference type="InterPro" id="IPR011010">
    <property type="entry name" value="DNA_brk_join_enz"/>
</dbReference>
<evidence type="ECO:0000256" key="4">
    <source>
        <dbReference type="ARBA" id="ARBA00023172"/>
    </source>
</evidence>
<dbReference type="Proteomes" id="UP000186228">
    <property type="component" value="Unassembled WGS sequence"/>
</dbReference>
<reference evidence="7" key="1">
    <citation type="submission" date="2016-08" db="EMBL/GenBank/DDBJ databases">
        <authorList>
            <person name="Varghese N."/>
            <person name="Submissions Spin"/>
        </authorList>
    </citation>
    <scope>NUCLEOTIDE SEQUENCE [LARGE SCALE GENOMIC DNA]</scope>
    <source>
        <strain evidence="7">CCBAU 57015</strain>
    </source>
</reference>
<dbReference type="Pfam" id="PF00589">
    <property type="entry name" value="Phage_integrase"/>
    <property type="match status" value="1"/>
</dbReference>
<comment type="similarity">
    <text evidence="1">Belongs to the 'phage' integrase family.</text>
</comment>
<accession>A0A1C3UMA3</accession>
<dbReference type="PANTHER" id="PTHR30349:SF41">
    <property type="entry name" value="INTEGRASE_RECOMBINASE PROTEIN MJ0367-RELATED"/>
    <property type="match status" value="1"/>
</dbReference>
<evidence type="ECO:0000259" key="5">
    <source>
        <dbReference type="PROSITE" id="PS51898"/>
    </source>
</evidence>
<keyword evidence="3" id="KW-0238">DNA-binding</keyword>
<keyword evidence="2" id="KW-0229">DNA integration</keyword>
<gene>
    <name evidence="6" type="ORF">GA0061100_102640</name>
</gene>
<dbReference type="CDD" id="cd00796">
    <property type="entry name" value="INT_Rci_Hp1_C"/>
    <property type="match status" value="1"/>
</dbReference>
<keyword evidence="4" id="KW-0233">DNA recombination</keyword>
<evidence type="ECO:0000256" key="2">
    <source>
        <dbReference type="ARBA" id="ARBA00022908"/>
    </source>
</evidence>
<dbReference type="RefSeq" id="WP_075852436.1">
    <property type="nucleotide sequence ID" value="NZ_FMAC01000002.1"/>
</dbReference>
<dbReference type="InterPro" id="IPR013762">
    <property type="entry name" value="Integrase-like_cat_sf"/>
</dbReference>
<evidence type="ECO:0000256" key="1">
    <source>
        <dbReference type="ARBA" id="ARBA00008857"/>
    </source>
</evidence>
<name>A0A1C3UMA3_9HYPH</name>
<dbReference type="GO" id="GO:0015074">
    <property type="term" value="P:DNA integration"/>
    <property type="evidence" value="ECO:0007669"/>
    <property type="project" value="UniProtKB-KW"/>
</dbReference>
<dbReference type="InterPro" id="IPR002104">
    <property type="entry name" value="Integrase_catalytic"/>
</dbReference>
<dbReference type="AlphaFoldDB" id="A0A1C3UMA3"/>
<dbReference type="EMBL" id="FMAC01000002">
    <property type="protein sequence ID" value="SCB16588.1"/>
    <property type="molecule type" value="Genomic_DNA"/>
</dbReference>
<dbReference type="SUPFAM" id="SSF56349">
    <property type="entry name" value="DNA breaking-rejoining enzymes"/>
    <property type="match status" value="1"/>
</dbReference>
<feature type="domain" description="Tyr recombinase" evidence="5">
    <location>
        <begin position="187"/>
        <end position="362"/>
    </location>
</feature>
<organism evidence="6 7">
    <name type="scientific">Rhizobium hainanense</name>
    <dbReference type="NCBI Taxonomy" id="52131"/>
    <lineage>
        <taxon>Bacteria</taxon>
        <taxon>Pseudomonadati</taxon>
        <taxon>Pseudomonadota</taxon>
        <taxon>Alphaproteobacteria</taxon>
        <taxon>Hyphomicrobiales</taxon>
        <taxon>Rhizobiaceae</taxon>
        <taxon>Rhizobium/Agrobacterium group</taxon>
        <taxon>Rhizobium</taxon>
    </lineage>
</organism>
<evidence type="ECO:0000313" key="6">
    <source>
        <dbReference type="EMBL" id="SCB16588.1"/>
    </source>
</evidence>
<dbReference type="GO" id="GO:0006310">
    <property type="term" value="P:DNA recombination"/>
    <property type="evidence" value="ECO:0007669"/>
    <property type="project" value="UniProtKB-KW"/>
</dbReference>
<dbReference type="PROSITE" id="PS51898">
    <property type="entry name" value="TYR_RECOMBINASE"/>
    <property type="match status" value="1"/>
</dbReference>
<dbReference type="Gene3D" id="1.10.443.10">
    <property type="entry name" value="Intergrase catalytic core"/>
    <property type="match status" value="1"/>
</dbReference>
<dbReference type="PANTHER" id="PTHR30349">
    <property type="entry name" value="PHAGE INTEGRASE-RELATED"/>
    <property type="match status" value="1"/>
</dbReference>
<dbReference type="InterPro" id="IPR050090">
    <property type="entry name" value="Tyrosine_recombinase_XerCD"/>
</dbReference>
<protein>
    <submittedName>
        <fullName evidence="6">Phage integrase family protein</fullName>
    </submittedName>
</protein>
<evidence type="ECO:0000256" key="3">
    <source>
        <dbReference type="ARBA" id="ARBA00023125"/>
    </source>
</evidence>
<keyword evidence="7" id="KW-1185">Reference proteome</keyword>
<dbReference type="OrthoDB" id="6388170at2"/>
<dbReference type="GO" id="GO:0003677">
    <property type="term" value="F:DNA binding"/>
    <property type="evidence" value="ECO:0007669"/>
    <property type="project" value="UniProtKB-KW"/>
</dbReference>
<dbReference type="STRING" id="52131.GA0061100_102640"/>
<evidence type="ECO:0000313" key="7">
    <source>
        <dbReference type="Proteomes" id="UP000186228"/>
    </source>
</evidence>
<proteinExistence type="inferred from homology"/>